<dbReference type="PANTHER" id="PTHR47843">
    <property type="entry name" value="BTB DOMAIN-CONTAINING PROTEIN-RELATED"/>
    <property type="match status" value="1"/>
</dbReference>
<dbReference type="Proteomes" id="UP000469559">
    <property type="component" value="Unassembled WGS sequence"/>
</dbReference>
<feature type="region of interest" description="Disordered" evidence="1">
    <location>
        <begin position="1"/>
        <end position="31"/>
    </location>
</feature>
<name>A0A8T9BCD9_9HELO</name>
<dbReference type="CDD" id="cd18186">
    <property type="entry name" value="BTB_POZ_ZBTB_KLHL-like"/>
    <property type="match status" value="1"/>
</dbReference>
<sequence length="239" mass="27044">MATHPNTPSKTALPQDDEEGPRKRHKANTPDFSQADEVVTFLVGPETETQKPKTFIVHKEIACYHSPVLNAAFKSGFIDGRTQTYKLDDVSEGAFKLLVQWLYSQKFAIQTSPADTRDELAHISLDLVMLWVLADKLGIPSLQNLALERINDLSDESSTIPNDCLHYVYNNSSKDSQLRRFFTEMVGGQSEAEYFSPEEEHNIPRQMLLDLVIWSIQLRADTVSIKVSEFFVPVEVDGR</sequence>
<dbReference type="AlphaFoldDB" id="A0A8T9BCD9"/>
<reference evidence="3 4" key="1">
    <citation type="submission" date="2018-05" db="EMBL/GenBank/DDBJ databases">
        <title>Whole genome sequencing for identification of molecular markers to develop diagnostic detection tools for the regulated plant pathogen Lachnellula willkommii.</title>
        <authorList>
            <person name="Giroux E."/>
            <person name="Bilodeau G."/>
        </authorList>
    </citation>
    <scope>NUCLEOTIDE SEQUENCE [LARGE SCALE GENOMIC DNA]</scope>
    <source>
        <strain evidence="3 4">CBS 203.66</strain>
    </source>
</reference>
<dbReference type="InterPro" id="IPR011333">
    <property type="entry name" value="SKP1/BTB/POZ_sf"/>
</dbReference>
<dbReference type="SUPFAM" id="SSF54695">
    <property type="entry name" value="POZ domain"/>
    <property type="match status" value="1"/>
</dbReference>
<feature type="compositionally biased region" description="Polar residues" evidence="1">
    <location>
        <begin position="1"/>
        <end position="12"/>
    </location>
</feature>
<dbReference type="Pfam" id="PF00651">
    <property type="entry name" value="BTB"/>
    <property type="match status" value="1"/>
</dbReference>
<feature type="domain" description="BTB" evidence="2">
    <location>
        <begin position="37"/>
        <end position="111"/>
    </location>
</feature>
<dbReference type="PANTHER" id="PTHR47843:SF2">
    <property type="entry name" value="BTB DOMAIN-CONTAINING PROTEIN"/>
    <property type="match status" value="1"/>
</dbReference>
<dbReference type="OrthoDB" id="194443at2759"/>
<comment type="caution">
    <text evidence="3">The sequence shown here is derived from an EMBL/GenBank/DDBJ whole genome shotgun (WGS) entry which is preliminary data.</text>
</comment>
<accession>A0A8T9BCD9</accession>
<evidence type="ECO:0000313" key="3">
    <source>
        <dbReference type="EMBL" id="TVY15912.1"/>
    </source>
</evidence>
<gene>
    <name evidence="3" type="ORF">LARI1_G005895</name>
</gene>
<dbReference type="InterPro" id="IPR000210">
    <property type="entry name" value="BTB/POZ_dom"/>
</dbReference>
<evidence type="ECO:0000313" key="4">
    <source>
        <dbReference type="Proteomes" id="UP000469559"/>
    </source>
</evidence>
<evidence type="ECO:0000259" key="2">
    <source>
        <dbReference type="PROSITE" id="PS50097"/>
    </source>
</evidence>
<organism evidence="3 4">
    <name type="scientific">Lachnellula arida</name>
    <dbReference type="NCBI Taxonomy" id="1316785"/>
    <lineage>
        <taxon>Eukaryota</taxon>
        <taxon>Fungi</taxon>
        <taxon>Dikarya</taxon>
        <taxon>Ascomycota</taxon>
        <taxon>Pezizomycotina</taxon>
        <taxon>Leotiomycetes</taxon>
        <taxon>Helotiales</taxon>
        <taxon>Lachnaceae</taxon>
        <taxon>Lachnellula</taxon>
    </lineage>
</organism>
<protein>
    <recommendedName>
        <fullName evidence="2">BTB domain-containing protein</fullName>
    </recommendedName>
</protein>
<proteinExistence type="predicted"/>
<dbReference type="Gene3D" id="3.30.710.10">
    <property type="entry name" value="Potassium Channel Kv1.1, Chain A"/>
    <property type="match status" value="1"/>
</dbReference>
<keyword evidence="4" id="KW-1185">Reference proteome</keyword>
<dbReference type="EMBL" id="QGMF01000434">
    <property type="protein sequence ID" value="TVY15912.1"/>
    <property type="molecule type" value="Genomic_DNA"/>
</dbReference>
<evidence type="ECO:0000256" key="1">
    <source>
        <dbReference type="SAM" id="MobiDB-lite"/>
    </source>
</evidence>
<dbReference type="SMART" id="SM00225">
    <property type="entry name" value="BTB"/>
    <property type="match status" value="1"/>
</dbReference>
<dbReference type="PROSITE" id="PS50097">
    <property type="entry name" value="BTB"/>
    <property type="match status" value="1"/>
</dbReference>